<dbReference type="GO" id="GO:0016491">
    <property type="term" value="F:oxidoreductase activity"/>
    <property type="evidence" value="ECO:0007669"/>
    <property type="project" value="InterPro"/>
</dbReference>
<dbReference type="PANTHER" id="PTHR42686:SF1">
    <property type="entry name" value="GH17980P-RELATED"/>
    <property type="match status" value="1"/>
</dbReference>
<comment type="caution">
    <text evidence="2">The sequence shown here is derived from an EMBL/GenBank/DDBJ whole genome shotgun (WGS) entry which is preliminary data.</text>
</comment>
<evidence type="ECO:0000313" key="3">
    <source>
        <dbReference type="Proteomes" id="UP000610303"/>
    </source>
</evidence>
<keyword evidence="3" id="KW-1185">Reference proteome</keyword>
<dbReference type="EMBL" id="BMRJ01000002">
    <property type="protein sequence ID" value="GGR27389.1"/>
    <property type="molecule type" value="Genomic_DNA"/>
</dbReference>
<reference evidence="2" key="2">
    <citation type="submission" date="2020-09" db="EMBL/GenBank/DDBJ databases">
        <authorList>
            <person name="Sun Q."/>
            <person name="Ohkuma M."/>
        </authorList>
    </citation>
    <scope>NUCLEOTIDE SEQUENCE</scope>
    <source>
        <strain evidence="2">JCM 3346</strain>
    </source>
</reference>
<dbReference type="GO" id="GO:0005829">
    <property type="term" value="C:cytosol"/>
    <property type="evidence" value="ECO:0007669"/>
    <property type="project" value="TreeGrafter"/>
</dbReference>
<dbReference type="PANTHER" id="PTHR42686">
    <property type="entry name" value="GH17980P-RELATED"/>
    <property type="match status" value="1"/>
</dbReference>
<dbReference type="Proteomes" id="UP000610303">
    <property type="component" value="Unassembled WGS sequence"/>
</dbReference>
<dbReference type="Gene3D" id="3.20.20.100">
    <property type="entry name" value="NADP-dependent oxidoreductase domain"/>
    <property type="match status" value="1"/>
</dbReference>
<dbReference type="InterPro" id="IPR020471">
    <property type="entry name" value="AKR"/>
</dbReference>
<sequence>MATTTAPALAAGTGSWVAWNEASPTVDTPEAETAGLVARIFGGAGVRTIDTSNNYGHGETERRIGRAIQAFGGVPDGIVIQTKADRDMRSGEFTGARVRRSIDESRDRLGLDVLPLVYLHDPENISWAQATAVDGPMAALVEARDAGTVRRIGVAGGPAALMRRFLETGHFDALITHNRYTLVDRSADALLDLAHSLGVDTTNASPYGGGFLTAWPPPTNRYAYDVADPRVVQAAGVAASLCAEAGVPLAAAALRFSTDDPRIDRTIIGMRTTDDLEATEALLAVKLPGGLLDALRALPLDRAAWSGGWQDGPAER</sequence>
<name>A0A918FBA5_AGRME</name>
<dbReference type="InterPro" id="IPR036812">
    <property type="entry name" value="NAD(P)_OxRdtase_dom_sf"/>
</dbReference>
<feature type="domain" description="NADP-dependent oxidoreductase" evidence="1">
    <location>
        <begin position="27"/>
        <end position="288"/>
    </location>
</feature>
<dbReference type="Pfam" id="PF00248">
    <property type="entry name" value="Aldo_ket_red"/>
    <property type="match status" value="1"/>
</dbReference>
<proteinExistence type="predicted"/>
<dbReference type="SUPFAM" id="SSF51430">
    <property type="entry name" value="NAD(P)-linked oxidoreductase"/>
    <property type="match status" value="1"/>
</dbReference>
<reference evidence="2" key="1">
    <citation type="journal article" date="2014" name="Int. J. Syst. Evol. Microbiol.">
        <title>Complete genome sequence of Corynebacterium casei LMG S-19264T (=DSM 44701T), isolated from a smear-ripened cheese.</title>
        <authorList>
            <consortium name="US DOE Joint Genome Institute (JGI-PGF)"/>
            <person name="Walter F."/>
            <person name="Albersmeier A."/>
            <person name="Kalinowski J."/>
            <person name="Ruckert C."/>
        </authorList>
    </citation>
    <scope>NUCLEOTIDE SEQUENCE</scope>
    <source>
        <strain evidence="2">JCM 3346</strain>
    </source>
</reference>
<dbReference type="InterPro" id="IPR023210">
    <property type="entry name" value="NADP_OxRdtase_dom"/>
</dbReference>
<organism evidence="2 3">
    <name type="scientific">Agromyces mediolanus</name>
    <name type="common">Corynebacterium mediolanum</name>
    <dbReference type="NCBI Taxonomy" id="41986"/>
    <lineage>
        <taxon>Bacteria</taxon>
        <taxon>Bacillati</taxon>
        <taxon>Actinomycetota</taxon>
        <taxon>Actinomycetes</taxon>
        <taxon>Micrococcales</taxon>
        <taxon>Microbacteriaceae</taxon>
        <taxon>Agromyces</taxon>
    </lineage>
</organism>
<gene>
    <name evidence="2" type="ORF">GCM10010196_21220</name>
</gene>
<accession>A0A918FBA5</accession>
<dbReference type="AlphaFoldDB" id="A0A918FBA5"/>
<evidence type="ECO:0000259" key="1">
    <source>
        <dbReference type="Pfam" id="PF00248"/>
    </source>
</evidence>
<dbReference type="RefSeq" id="WP_189085333.1">
    <property type="nucleotide sequence ID" value="NZ_BMRJ01000002.1"/>
</dbReference>
<protein>
    <submittedName>
        <fullName evidence="2">Oxidoreductase</fullName>
    </submittedName>
</protein>
<evidence type="ECO:0000313" key="2">
    <source>
        <dbReference type="EMBL" id="GGR27389.1"/>
    </source>
</evidence>